<dbReference type="RefSeq" id="WP_212396381.1">
    <property type="nucleotide sequence ID" value="NZ_JAFCJH010000010.1"/>
</dbReference>
<keyword evidence="2" id="KW-1185">Reference proteome</keyword>
<reference evidence="2" key="1">
    <citation type="journal article" date="2021" name="ISME J.">
        <title>Evolutionary origin and ecological implication of a unique nif island in free-living Bradyrhizobium lineages.</title>
        <authorList>
            <person name="Tao J."/>
        </authorList>
    </citation>
    <scope>NUCLEOTIDE SEQUENCE [LARGE SCALE GENOMIC DNA]</scope>
    <source>
        <strain evidence="2">SZCCT0434</strain>
    </source>
</reference>
<sequence length="94" mass="10258">MALLVTLLCTSLAEAQVTIEVAKITCRQFAGGEIGQPRNVAAWLSGYYHGKKNSTSLDKQAFEDNLTRLMNFCRKGDNGKILVLKAIEQISGTP</sequence>
<dbReference type="Proteomes" id="UP001315278">
    <property type="component" value="Unassembled WGS sequence"/>
</dbReference>
<accession>A0ABS5FH40</accession>
<evidence type="ECO:0008006" key="3">
    <source>
        <dbReference type="Google" id="ProtNLM"/>
    </source>
</evidence>
<dbReference type="EMBL" id="JAFCJH010000010">
    <property type="protein sequence ID" value="MBR0796102.1"/>
    <property type="molecule type" value="Genomic_DNA"/>
</dbReference>
<gene>
    <name evidence="1" type="ORF">JQ615_11945</name>
</gene>
<dbReference type="Pfam" id="PF06411">
    <property type="entry name" value="HdeA"/>
    <property type="match status" value="1"/>
</dbReference>
<proteinExistence type="predicted"/>
<dbReference type="InterPro" id="IPR010486">
    <property type="entry name" value="HNS-dep_expression_A/B"/>
</dbReference>
<organism evidence="1 2">
    <name type="scientific">Bradyrhizobium jicamae</name>
    <dbReference type="NCBI Taxonomy" id="280332"/>
    <lineage>
        <taxon>Bacteria</taxon>
        <taxon>Pseudomonadati</taxon>
        <taxon>Pseudomonadota</taxon>
        <taxon>Alphaproteobacteria</taxon>
        <taxon>Hyphomicrobiales</taxon>
        <taxon>Nitrobacteraceae</taxon>
        <taxon>Bradyrhizobium</taxon>
    </lineage>
</organism>
<name>A0ABS5FH40_9BRAD</name>
<comment type="caution">
    <text evidence="1">The sequence shown here is derived from an EMBL/GenBank/DDBJ whole genome shotgun (WGS) entry which is preliminary data.</text>
</comment>
<evidence type="ECO:0000313" key="2">
    <source>
        <dbReference type="Proteomes" id="UP001315278"/>
    </source>
</evidence>
<evidence type="ECO:0000313" key="1">
    <source>
        <dbReference type="EMBL" id="MBR0796102.1"/>
    </source>
</evidence>
<protein>
    <recommendedName>
        <fullName evidence="3">HdeA/HdeB family protein</fullName>
    </recommendedName>
</protein>